<accession>A0A915EPZ1</accession>
<dbReference type="Proteomes" id="UP000887574">
    <property type="component" value="Unplaced"/>
</dbReference>
<sequence length="204" mass="23067">MSSPRCLNNFPDAVQSTFDGALPMGIPERDTKLLKDGPGLDESALVAWLHSHPRVEEPKVLKMECCNWPINCQSIWERLTEVFTSSESTRAFYCLQVQTSRNIGGTPVATKLFKDALGGLKHTKEEADEELVLLANDYFANETNDGDLNVSMLVCRSRPGDPMAALLQQMDILYELLKHFFMPFENRSLKMLNKEIIIMLYNHG</sequence>
<dbReference type="AlphaFoldDB" id="A0A915EPZ1"/>
<keyword evidence="1" id="KW-1185">Reference proteome</keyword>
<protein>
    <submittedName>
        <fullName evidence="2">Uncharacterized protein</fullName>
    </submittedName>
</protein>
<proteinExistence type="predicted"/>
<name>A0A915EPZ1_9BILA</name>
<evidence type="ECO:0000313" key="2">
    <source>
        <dbReference type="WBParaSite" id="jg9162"/>
    </source>
</evidence>
<dbReference type="WBParaSite" id="jg9162">
    <property type="protein sequence ID" value="jg9162"/>
    <property type="gene ID" value="jg9162"/>
</dbReference>
<reference evidence="2" key="1">
    <citation type="submission" date="2022-11" db="UniProtKB">
        <authorList>
            <consortium name="WormBaseParasite"/>
        </authorList>
    </citation>
    <scope>IDENTIFICATION</scope>
</reference>
<evidence type="ECO:0000313" key="1">
    <source>
        <dbReference type="Proteomes" id="UP000887574"/>
    </source>
</evidence>
<organism evidence="1 2">
    <name type="scientific">Ditylenchus dipsaci</name>
    <dbReference type="NCBI Taxonomy" id="166011"/>
    <lineage>
        <taxon>Eukaryota</taxon>
        <taxon>Metazoa</taxon>
        <taxon>Ecdysozoa</taxon>
        <taxon>Nematoda</taxon>
        <taxon>Chromadorea</taxon>
        <taxon>Rhabditida</taxon>
        <taxon>Tylenchina</taxon>
        <taxon>Tylenchomorpha</taxon>
        <taxon>Sphaerularioidea</taxon>
        <taxon>Anguinidae</taxon>
        <taxon>Anguininae</taxon>
        <taxon>Ditylenchus</taxon>
    </lineage>
</organism>